<dbReference type="SUPFAM" id="SSF100966">
    <property type="entry name" value="Translation initiation factor 2 beta, aIF2beta, N-terminal domain"/>
    <property type="match status" value="1"/>
</dbReference>
<dbReference type="AlphaFoldDB" id="A0A1Y1SAD3"/>
<evidence type="ECO:0000256" key="2">
    <source>
        <dbReference type="ARBA" id="ARBA00022540"/>
    </source>
</evidence>
<dbReference type="GO" id="GO:0003743">
    <property type="term" value="F:translation initiation factor activity"/>
    <property type="evidence" value="ECO:0007669"/>
    <property type="project" value="UniProtKB-KW"/>
</dbReference>
<dbReference type="SUPFAM" id="SSF75689">
    <property type="entry name" value="Zinc-binding domain of translation initiation factor 2 beta"/>
    <property type="match status" value="1"/>
</dbReference>
<organism evidence="5 6">
    <name type="scientific">Enterospora canceri</name>
    <dbReference type="NCBI Taxonomy" id="1081671"/>
    <lineage>
        <taxon>Eukaryota</taxon>
        <taxon>Fungi</taxon>
        <taxon>Fungi incertae sedis</taxon>
        <taxon>Microsporidia</taxon>
        <taxon>Enterocytozoonidae</taxon>
        <taxon>Enterospora</taxon>
    </lineage>
</organism>
<dbReference type="InterPro" id="IPR045196">
    <property type="entry name" value="IF2/IF5"/>
</dbReference>
<evidence type="ECO:0000256" key="1">
    <source>
        <dbReference type="ARBA" id="ARBA00010397"/>
    </source>
</evidence>
<keyword evidence="2" id="KW-0396">Initiation factor</keyword>
<accession>A0A1Y1SAD3</accession>
<dbReference type="SMART" id="SM00653">
    <property type="entry name" value="eIF2B_5"/>
    <property type="match status" value="1"/>
</dbReference>
<evidence type="ECO:0000256" key="3">
    <source>
        <dbReference type="ARBA" id="ARBA00022917"/>
    </source>
</evidence>
<dbReference type="Gene3D" id="3.30.30.170">
    <property type="match status" value="1"/>
</dbReference>
<protein>
    <submittedName>
        <fullName evidence="5">IF2B</fullName>
    </submittedName>
</protein>
<dbReference type="InterPro" id="IPR016190">
    <property type="entry name" value="Transl_init_fac_IF2/IF5_Zn-bd"/>
</dbReference>
<dbReference type="Pfam" id="PF01873">
    <property type="entry name" value="eIF-5_eIF-2B"/>
    <property type="match status" value="1"/>
</dbReference>
<reference evidence="5 6" key="1">
    <citation type="journal article" date="2017" name="Environ. Microbiol.">
        <title>Decay of the glycolytic pathway and adaptation to intranuclear parasitism within Enterocytozoonidae microsporidia.</title>
        <authorList>
            <person name="Wiredu Boakye D."/>
            <person name="Jaroenlak P."/>
            <person name="Prachumwat A."/>
            <person name="Williams T.A."/>
            <person name="Bateman K.S."/>
            <person name="Itsathitphaisarn O."/>
            <person name="Sritunyalucksana K."/>
            <person name="Paszkiewicz K.H."/>
            <person name="Moore K.A."/>
            <person name="Stentiford G.D."/>
            <person name="Williams B.A."/>
        </authorList>
    </citation>
    <scope>NUCLEOTIDE SEQUENCE [LARGE SCALE GENOMIC DNA]</scope>
    <source>
        <strain evidence="5 6">GB1</strain>
    </source>
</reference>
<dbReference type="PANTHER" id="PTHR23001:SF3">
    <property type="entry name" value="EUKARYOTIC TRANSLATION INITIATION FACTOR 2 SUBUNIT 2"/>
    <property type="match status" value="1"/>
</dbReference>
<dbReference type="PANTHER" id="PTHR23001">
    <property type="entry name" value="EUKARYOTIC TRANSLATION INITIATION FACTOR"/>
    <property type="match status" value="1"/>
</dbReference>
<evidence type="ECO:0000313" key="6">
    <source>
        <dbReference type="Proteomes" id="UP000192639"/>
    </source>
</evidence>
<dbReference type="VEuPathDB" id="MicrosporidiaDB:ECANGB1_1657"/>
<dbReference type="OrthoDB" id="10255414at2759"/>
<dbReference type="EMBL" id="LWDP01000005">
    <property type="protein sequence ID" value="ORD94998.1"/>
    <property type="molecule type" value="Genomic_DNA"/>
</dbReference>
<dbReference type="Proteomes" id="UP000192639">
    <property type="component" value="Unassembled WGS sequence"/>
</dbReference>
<proteinExistence type="inferred from homology"/>
<evidence type="ECO:0000313" key="5">
    <source>
        <dbReference type="EMBL" id="ORD94998.1"/>
    </source>
</evidence>
<sequence length="202" mass="22937">MRDCSESDSSSSDCYVPVGLSKQRLDRFASTKPQTVNVLVKKVAEDGFGQPPVLRYEHLLARAEEHLRTNSKTARKNIRLVVTRRNKKTQVNVCEVALQLNRQPEHLSKYILKGLFTEGTINNNGVLNIDGRFIQSEIENLINAFINEYVNCKSCESIDNTVIIKSNRLFFVKCNKCNSERCVGNAIDGFHFSKRSDIEKPI</sequence>
<comment type="similarity">
    <text evidence="1">Belongs to the eIF-2-beta/eIF-5 family.</text>
</comment>
<dbReference type="InterPro" id="IPR002735">
    <property type="entry name" value="Transl_init_fac_IF2/IF5_dom"/>
</dbReference>
<feature type="domain" description="Translation initiation factor IF2/IF5" evidence="4">
    <location>
        <begin position="73"/>
        <end position="180"/>
    </location>
</feature>
<dbReference type="InterPro" id="IPR016189">
    <property type="entry name" value="Transl_init_fac_IF2/IF5_N"/>
</dbReference>
<gene>
    <name evidence="5" type="primary">IF2B</name>
    <name evidence="5" type="ORF">ECANGB1_1657</name>
</gene>
<evidence type="ECO:0000259" key="4">
    <source>
        <dbReference type="SMART" id="SM00653"/>
    </source>
</evidence>
<comment type="caution">
    <text evidence="5">The sequence shown here is derived from an EMBL/GenBank/DDBJ whole genome shotgun (WGS) entry which is preliminary data.</text>
</comment>
<keyword evidence="3" id="KW-0648">Protein biosynthesis</keyword>
<keyword evidence="6" id="KW-1185">Reference proteome</keyword>
<name>A0A1Y1SAD3_9MICR</name>